<evidence type="ECO:0000313" key="1">
    <source>
        <dbReference type="EMBL" id="MBK1713593.1"/>
    </source>
</evidence>
<protein>
    <submittedName>
        <fullName evidence="1">DUF429 domain-containing protein</fullName>
    </submittedName>
</protein>
<dbReference type="RefSeq" id="WP_200378840.1">
    <property type="nucleotide sequence ID" value="NZ_NRRU01000042.1"/>
</dbReference>
<reference evidence="1" key="2">
    <citation type="journal article" date="2020" name="Microorganisms">
        <title>Osmotic Adaptation and Compatible Solute Biosynthesis of Phototrophic Bacteria as Revealed from Genome Analyses.</title>
        <authorList>
            <person name="Imhoff J.F."/>
            <person name="Rahn T."/>
            <person name="Kunzel S."/>
            <person name="Keller A."/>
            <person name="Neulinger S.C."/>
        </authorList>
    </citation>
    <scope>NUCLEOTIDE SEQUENCE</scope>
    <source>
        <strain evidence="1">IM 151</strain>
    </source>
</reference>
<comment type="caution">
    <text evidence="1">The sequence shown here is derived from an EMBL/GenBank/DDBJ whole genome shotgun (WGS) entry which is preliminary data.</text>
</comment>
<dbReference type="EMBL" id="NRRU01000042">
    <property type="protein sequence ID" value="MBK1713593.1"/>
    <property type="molecule type" value="Genomic_DNA"/>
</dbReference>
<organism evidence="1 2">
    <name type="scientific">Rubrivivax gelatinosus</name>
    <name type="common">Rhodocyclus gelatinosus</name>
    <name type="synonym">Rhodopseudomonas gelatinosa</name>
    <dbReference type="NCBI Taxonomy" id="28068"/>
    <lineage>
        <taxon>Bacteria</taxon>
        <taxon>Pseudomonadati</taxon>
        <taxon>Pseudomonadota</taxon>
        <taxon>Betaproteobacteria</taxon>
        <taxon>Burkholderiales</taxon>
        <taxon>Sphaerotilaceae</taxon>
        <taxon>Rubrivivax</taxon>
    </lineage>
</organism>
<reference evidence="1" key="1">
    <citation type="submission" date="2017-08" db="EMBL/GenBank/DDBJ databases">
        <authorList>
            <person name="Imhoff J.F."/>
            <person name="Rahn T."/>
            <person name="Kuenzel S."/>
            <person name="Neulinger S.C."/>
        </authorList>
    </citation>
    <scope>NUCLEOTIDE SEQUENCE</scope>
    <source>
        <strain evidence="1">IM 151</strain>
    </source>
</reference>
<keyword evidence="2" id="KW-1185">Reference proteome</keyword>
<dbReference type="Proteomes" id="UP001041814">
    <property type="component" value="Unassembled WGS sequence"/>
</dbReference>
<proteinExistence type="predicted"/>
<accession>A0ABS1DV29</accession>
<name>A0ABS1DV29_RUBGE</name>
<evidence type="ECO:0000313" key="2">
    <source>
        <dbReference type="Proteomes" id="UP001041814"/>
    </source>
</evidence>
<gene>
    <name evidence="1" type="ORF">CKO43_12470</name>
</gene>
<sequence length="275" mass="29411">MTTSSVSAPPLIGVDFSCAPSRRKPITVARGTLHGAVLRLERVDELQTLAGFEALLAESPWFGGFDFPFGLPRLFVDEHGLGTTAAQVIAELQRRCPTRMAFRALVDAWGNGRPAGQRLVHRRADLSLPGTTSTSPLQTRYVPVGFMYYEGFSRLVAAGVQLPGLAAGDAARTAVEAYPGLLASEILGRRSYKNSAEADRLIARKDLVDALEQGRTRLGLRLKLTHAQRDALVADASGDRLDAALCLLQAGWAALRPGAGLPAVVDPVEGWITTA</sequence>